<dbReference type="KEGG" id="psil:PMA3_22430"/>
<dbReference type="RefSeq" id="WP_064679244.1">
    <property type="nucleotide sequence ID" value="NZ_CP014870.1"/>
</dbReference>
<sequence>MSRAWLIGNALWMQAAWWACVLSERHPWLLLPVVAGLLVHVAACPRPGDEATALVCVGLTGWMLDAGLGALGVFDFARQPLPLWLALLWLVLASGLRHSLAWARRPVWYGALLGLCGGPLAYLAGAPLAGVGLPWDTLGTALLLAPLWAVWMPLILRMAAPRS</sequence>
<feature type="transmembrane region" description="Helical" evidence="1">
    <location>
        <begin position="80"/>
        <end position="100"/>
    </location>
</feature>
<protein>
    <recommendedName>
        <fullName evidence="4">DUF2878 domain-containing protein</fullName>
    </recommendedName>
</protein>
<dbReference type="EMBL" id="CP014870">
    <property type="protein sequence ID" value="ANJ57766.1"/>
    <property type="molecule type" value="Genomic_DNA"/>
</dbReference>
<accession>A0A191YYF7</accession>
<dbReference type="AlphaFoldDB" id="A0A191YYF7"/>
<feature type="transmembrane region" description="Helical" evidence="1">
    <location>
        <begin position="51"/>
        <end position="74"/>
    </location>
</feature>
<dbReference type="InterPro" id="IPR021306">
    <property type="entry name" value="DUF2878"/>
</dbReference>
<evidence type="ECO:0008006" key="4">
    <source>
        <dbReference type="Google" id="ProtNLM"/>
    </source>
</evidence>
<feature type="transmembrane region" description="Helical" evidence="1">
    <location>
        <begin position="107"/>
        <end position="125"/>
    </location>
</feature>
<dbReference type="STRING" id="1853130.PMA3_22430"/>
<dbReference type="Proteomes" id="UP000078354">
    <property type="component" value="Chromosome"/>
</dbReference>
<feature type="transmembrane region" description="Helical" evidence="1">
    <location>
        <begin position="27"/>
        <end position="44"/>
    </location>
</feature>
<keyword evidence="1" id="KW-0472">Membrane</keyword>
<keyword evidence="1" id="KW-1133">Transmembrane helix</keyword>
<feature type="transmembrane region" description="Helical" evidence="1">
    <location>
        <begin position="137"/>
        <end position="156"/>
    </location>
</feature>
<dbReference type="OrthoDB" id="21939at2"/>
<keyword evidence="3" id="KW-1185">Reference proteome</keyword>
<organism evidence="2 3">
    <name type="scientific">Pseudomonas silesiensis</name>
    <dbReference type="NCBI Taxonomy" id="1853130"/>
    <lineage>
        <taxon>Bacteria</taxon>
        <taxon>Pseudomonadati</taxon>
        <taxon>Pseudomonadota</taxon>
        <taxon>Gammaproteobacteria</taxon>
        <taxon>Pseudomonadales</taxon>
        <taxon>Pseudomonadaceae</taxon>
        <taxon>Pseudomonas</taxon>
    </lineage>
</organism>
<reference evidence="2 3" key="1">
    <citation type="journal article" date="2018" name="Syst. Appl. Microbiol.">
        <title>Pseudomonas silesiensis sp. nov. strain A3T isolated from a biological pesticide sewage treatment plant and analysis of the complete genome sequence.</title>
        <authorList>
            <person name="Kaminski M.A."/>
            <person name="Furmanczyk E.M."/>
            <person name="Sobczak A."/>
            <person name="Dziembowski A."/>
            <person name="Lipinski L."/>
        </authorList>
    </citation>
    <scope>NUCLEOTIDE SEQUENCE [LARGE SCALE GENOMIC DNA]</scope>
    <source>
        <strain evidence="2 3">A3</strain>
    </source>
</reference>
<dbReference type="Pfam" id="PF11086">
    <property type="entry name" value="DUF2878"/>
    <property type="match status" value="1"/>
</dbReference>
<evidence type="ECO:0000256" key="1">
    <source>
        <dbReference type="SAM" id="Phobius"/>
    </source>
</evidence>
<proteinExistence type="predicted"/>
<evidence type="ECO:0000313" key="2">
    <source>
        <dbReference type="EMBL" id="ANJ57766.1"/>
    </source>
</evidence>
<evidence type="ECO:0000313" key="3">
    <source>
        <dbReference type="Proteomes" id="UP000078354"/>
    </source>
</evidence>
<name>A0A191YYF7_9PSED</name>
<keyword evidence="1" id="KW-0812">Transmembrane</keyword>
<gene>
    <name evidence="2" type="ORF">PMA3_22430</name>
</gene>